<dbReference type="GO" id="GO:0016020">
    <property type="term" value="C:membrane"/>
    <property type="evidence" value="ECO:0007669"/>
    <property type="project" value="UniProtKB-SubCell"/>
</dbReference>
<feature type="domain" description="G-protein coupled receptors family 1 profile" evidence="6">
    <location>
        <begin position="1"/>
        <end position="31"/>
    </location>
</feature>
<organism evidence="7">
    <name type="scientific">Anguilla anguilla</name>
    <name type="common">European freshwater eel</name>
    <name type="synonym">Muraena anguilla</name>
    <dbReference type="NCBI Taxonomy" id="7936"/>
    <lineage>
        <taxon>Eukaryota</taxon>
        <taxon>Metazoa</taxon>
        <taxon>Chordata</taxon>
        <taxon>Craniata</taxon>
        <taxon>Vertebrata</taxon>
        <taxon>Euteleostomi</taxon>
        <taxon>Actinopterygii</taxon>
        <taxon>Neopterygii</taxon>
        <taxon>Teleostei</taxon>
        <taxon>Anguilliformes</taxon>
        <taxon>Anguillidae</taxon>
        <taxon>Anguilla</taxon>
    </lineage>
</organism>
<dbReference type="InterPro" id="IPR017452">
    <property type="entry name" value="GPCR_Rhodpsn_7TM"/>
</dbReference>
<protein>
    <recommendedName>
        <fullName evidence="6">G-protein coupled receptors family 1 profile domain-containing protein</fullName>
    </recommendedName>
</protein>
<evidence type="ECO:0000256" key="2">
    <source>
        <dbReference type="ARBA" id="ARBA00022692"/>
    </source>
</evidence>
<reference evidence="7" key="2">
    <citation type="journal article" date="2015" name="Fish Shellfish Immunol.">
        <title>Early steps in the European eel (Anguilla anguilla)-Vibrio vulnificus interaction in the gills: Role of the RtxA13 toxin.</title>
        <authorList>
            <person name="Callol A."/>
            <person name="Pajuelo D."/>
            <person name="Ebbesson L."/>
            <person name="Teles M."/>
            <person name="MacKenzie S."/>
            <person name="Amaro C."/>
        </authorList>
    </citation>
    <scope>NUCLEOTIDE SEQUENCE</scope>
</reference>
<dbReference type="EMBL" id="GBXM01022256">
    <property type="protein sequence ID" value="JAH86321.1"/>
    <property type="molecule type" value="Transcribed_RNA"/>
</dbReference>
<keyword evidence="2 5" id="KW-0812">Transmembrane</keyword>
<evidence type="ECO:0000256" key="4">
    <source>
        <dbReference type="ARBA" id="ARBA00023136"/>
    </source>
</evidence>
<feature type="transmembrane region" description="Helical" evidence="5">
    <location>
        <begin position="12"/>
        <end position="31"/>
    </location>
</feature>
<reference evidence="7" key="1">
    <citation type="submission" date="2014-11" db="EMBL/GenBank/DDBJ databases">
        <authorList>
            <person name="Amaro Gonzalez C."/>
        </authorList>
    </citation>
    <scope>NUCLEOTIDE SEQUENCE</scope>
</reference>
<dbReference type="AlphaFoldDB" id="A0A0E9W7Q3"/>
<accession>A0A0E9W7Q3</accession>
<dbReference type="Gene3D" id="1.20.1070.10">
    <property type="entry name" value="Rhodopsin 7-helix transmembrane proteins"/>
    <property type="match status" value="1"/>
</dbReference>
<keyword evidence="3 5" id="KW-1133">Transmembrane helix</keyword>
<keyword evidence="4 5" id="KW-0472">Membrane</keyword>
<comment type="subcellular location">
    <subcellularLocation>
        <location evidence="1">Membrane</location>
    </subcellularLocation>
</comment>
<evidence type="ECO:0000256" key="3">
    <source>
        <dbReference type="ARBA" id="ARBA00022989"/>
    </source>
</evidence>
<dbReference type="PROSITE" id="PS50262">
    <property type="entry name" value="G_PROTEIN_RECEP_F1_2"/>
    <property type="match status" value="1"/>
</dbReference>
<evidence type="ECO:0000313" key="7">
    <source>
        <dbReference type="EMBL" id="JAH86321.1"/>
    </source>
</evidence>
<sequence>MTKSSKPFKVMSAIIVTFFICWLPYHVIILLELEHENMPMFSILRCRFVRLSPAQTASSILFCTRPWAKTSRKFTGIVLCPRSTTHSATMHRPRLRGSPSLRRVKSPLTFEVMR</sequence>
<evidence type="ECO:0000259" key="6">
    <source>
        <dbReference type="PROSITE" id="PS50262"/>
    </source>
</evidence>
<evidence type="ECO:0000256" key="1">
    <source>
        <dbReference type="ARBA" id="ARBA00004370"/>
    </source>
</evidence>
<proteinExistence type="predicted"/>
<dbReference type="SUPFAM" id="SSF81321">
    <property type="entry name" value="Family A G protein-coupled receptor-like"/>
    <property type="match status" value="1"/>
</dbReference>
<name>A0A0E9W7Q3_ANGAN</name>
<evidence type="ECO:0000256" key="5">
    <source>
        <dbReference type="SAM" id="Phobius"/>
    </source>
</evidence>